<organism evidence="2 3">
    <name type="scientific">Rhodoferax koreensis</name>
    <dbReference type="NCBI Taxonomy" id="1842727"/>
    <lineage>
        <taxon>Bacteria</taxon>
        <taxon>Pseudomonadati</taxon>
        <taxon>Pseudomonadota</taxon>
        <taxon>Betaproteobacteria</taxon>
        <taxon>Burkholderiales</taxon>
        <taxon>Comamonadaceae</taxon>
        <taxon>Rhodoferax</taxon>
    </lineage>
</organism>
<evidence type="ECO:0000313" key="2">
    <source>
        <dbReference type="EMBL" id="APW38890.1"/>
    </source>
</evidence>
<dbReference type="InterPro" id="IPR029058">
    <property type="entry name" value="AB_hydrolase_fold"/>
</dbReference>
<dbReference type="OrthoDB" id="1491023at2"/>
<dbReference type="Pfam" id="PF00112">
    <property type="entry name" value="Peptidase_C1"/>
    <property type="match status" value="1"/>
</dbReference>
<dbReference type="InterPro" id="IPR000668">
    <property type="entry name" value="Peptidase_C1A_C"/>
</dbReference>
<dbReference type="KEGG" id="rhy:RD110_18125"/>
<dbReference type="Gene3D" id="1.10.530.10">
    <property type="match status" value="1"/>
</dbReference>
<feature type="domain" description="Peptidase C1A papain C-terminal" evidence="1">
    <location>
        <begin position="351"/>
        <end position="547"/>
    </location>
</feature>
<dbReference type="STRING" id="1842727.RD110_18125"/>
<accession>A0A1P8JYQ8</accession>
<name>A0A1P8JYQ8_9BURK</name>
<protein>
    <submittedName>
        <fullName evidence="2">Peptidase C1</fullName>
    </submittedName>
</protein>
<dbReference type="CDD" id="cd02619">
    <property type="entry name" value="Peptidase_C1"/>
    <property type="match status" value="1"/>
</dbReference>
<evidence type="ECO:0000259" key="1">
    <source>
        <dbReference type="Pfam" id="PF00112"/>
    </source>
</evidence>
<dbReference type="SUPFAM" id="SSF54001">
    <property type="entry name" value="Cysteine proteinases"/>
    <property type="match status" value="1"/>
</dbReference>
<dbReference type="Gene3D" id="3.90.70.10">
    <property type="entry name" value="Cysteine proteinases"/>
    <property type="match status" value="1"/>
</dbReference>
<dbReference type="SUPFAM" id="SSF47090">
    <property type="entry name" value="PGBD-like"/>
    <property type="match status" value="1"/>
</dbReference>
<dbReference type="Gene3D" id="1.10.101.10">
    <property type="entry name" value="PGBD-like superfamily/PGBD"/>
    <property type="match status" value="1"/>
</dbReference>
<dbReference type="GO" id="GO:0008234">
    <property type="term" value="F:cysteine-type peptidase activity"/>
    <property type="evidence" value="ECO:0007669"/>
    <property type="project" value="InterPro"/>
</dbReference>
<reference evidence="2 3" key="1">
    <citation type="submission" date="2017-01" db="EMBL/GenBank/DDBJ databases">
        <authorList>
            <person name="Mah S.A."/>
            <person name="Swanson W.J."/>
            <person name="Moy G.W."/>
            <person name="Vacquier V.D."/>
        </authorList>
    </citation>
    <scope>NUCLEOTIDE SEQUENCE [LARGE SCALE GENOMIC DNA]</scope>
    <source>
        <strain evidence="2 3">DCY110</strain>
    </source>
</reference>
<proteinExistence type="predicted"/>
<dbReference type="AlphaFoldDB" id="A0A1P8JYQ8"/>
<dbReference type="RefSeq" id="WP_076200846.1">
    <property type="nucleotide sequence ID" value="NZ_CP019236.1"/>
</dbReference>
<dbReference type="EMBL" id="CP019236">
    <property type="protein sequence ID" value="APW38890.1"/>
    <property type="molecule type" value="Genomic_DNA"/>
</dbReference>
<dbReference type="SUPFAM" id="SSF53955">
    <property type="entry name" value="Lysozyme-like"/>
    <property type="match status" value="1"/>
</dbReference>
<dbReference type="Proteomes" id="UP000186609">
    <property type="component" value="Chromosome"/>
</dbReference>
<keyword evidence="3" id="KW-1185">Reference proteome</keyword>
<dbReference type="InterPro" id="IPR023346">
    <property type="entry name" value="Lysozyme-like_dom_sf"/>
</dbReference>
<dbReference type="InterPro" id="IPR036366">
    <property type="entry name" value="PGBDSf"/>
</dbReference>
<evidence type="ECO:0000313" key="3">
    <source>
        <dbReference type="Proteomes" id="UP000186609"/>
    </source>
</evidence>
<dbReference type="InterPro" id="IPR038765">
    <property type="entry name" value="Papain-like_cys_pep_sf"/>
</dbReference>
<dbReference type="SUPFAM" id="SSF53474">
    <property type="entry name" value="alpha/beta-Hydrolases"/>
    <property type="match status" value="1"/>
</dbReference>
<sequence length="970" mass="104528">MKQLMTKGDAGADVDRLRKALAAALGADAAGFPVLKAAAGGAIDDEFDAAIRRWQSGIGVIADGIVGPRCQLLLGLSAPSPLEMNPAVNVGNVSQLFPATKPANIARYLPYIEAALGSVGLSDRAMVLGALGTIRAETEGFVPISEFQSKFNTPPGGAPFSSYDMRTDIGNGARGDGERYRGRGFVQLTGKANYKTYGERIGFDLVDFPDKANAPEVAAVILAQFLADKAVKFRAAVAAGDLRAARRLVNGGAHGLESFSDVFARASRIWPDMPATPAKRTAGAKARAKAGKAPVMAAATPAQRRTSLTKKDAADLRDRLFQPPAVSLPDEFPEQKQLTQFLPAYTGAKLILDQGREGACTGFGLTCVINYLRWVKGGWPAEMESVSPRMLYTLARRHDEYEGENYDGSSCRGALKGWFNNGVCLESSWPYEPEKSNPAKYGFATQATQNTLGVYYRIDTKSITDMQAAIHQHLAIFVSAFTHAGWDDVPWVKKPPKQHADLPRIAFDGRPATGGGHAFALVGFNAHGFILQNSWGTKWGAGGFAVISYLDWLANGMDAWVVSLGVPGVVAGRLAVAQGTAGALAGADKTKWWDTGLAYQHSVVLGNDGRVSRYLTEDEQPRKLQKQVYALPDEWFRAQKSAKKRLVLYVHGGLNSEADAIKRASAMGRFFVANGCYPLFLVWKTGLFESIGDIISDRFKRQPTMAGAGEWFSEKTDLLIEKTIGRPLARPIWSEMKENAELAFAPRRGGELLLDALQALAATWGEQFELHLMGHSAGSIALGHLLTALAARQNAQRDDGLGGRLTSINLYAPACSVAFANAKYASNANVMDRLYLDVLSDRVERGDNVASIYRKSLLYFVSNCLESDLRAPILGLDRINDTAYSGWDGSSDTGEALSTWRTAAAQAQLASRTSLVGDDRIPVALEVGGAPVLQPAGHGSFDNDITVVTRTLRRITGGELELPVDDLRGY</sequence>
<gene>
    <name evidence="2" type="ORF">RD110_18125</name>
</gene>
<dbReference type="InterPro" id="IPR036365">
    <property type="entry name" value="PGBD-like_sf"/>
</dbReference>
<dbReference type="GO" id="GO:0006508">
    <property type="term" value="P:proteolysis"/>
    <property type="evidence" value="ECO:0007669"/>
    <property type="project" value="InterPro"/>
</dbReference>